<keyword evidence="8 10" id="KW-1133">Transmembrane helix</keyword>
<evidence type="ECO:0000256" key="9">
    <source>
        <dbReference type="ARBA" id="ARBA00023136"/>
    </source>
</evidence>
<dbReference type="Pfam" id="PF02457">
    <property type="entry name" value="DAC"/>
    <property type="match status" value="1"/>
</dbReference>
<comment type="catalytic activity">
    <reaction evidence="1 10">
        <text>2 ATP = 3',3'-c-di-AMP + 2 diphosphate</text>
        <dbReference type="Rhea" id="RHEA:35655"/>
        <dbReference type="ChEBI" id="CHEBI:30616"/>
        <dbReference type="ChEBI" id="CHEBI:33019"/>
        <dbReference type="ChEBI" id="CHEBI:71500"/>
        <dbReference type="EC" id="2.7.7.85"/>
    </reaction>
</comment>
<dbReference type="GO" id="GO:0005524">
    <property type="term" value="F:ATP binding"/>
    <property type="evidence" value="ECO:0007669"/>
    <property type="project" value="UniProtKB-UniRule"/>
</dbReference>
<proteinExistence type="inferred from homology"/>
<protein>
    <recommendedName>
        <fullName evidence="10">Diadenylate cyclase</fullName>
        <shortName evidence="10">DAC</shortName>
        <ecNumber evidence="10">2.7.7.85</ecNumber>
    </recommendedName>
    <alternativeName>
        <fullName evidence="10">Cyclic-di-AMP synthase</fullName>
        <shortName evidence="10">c-di-AMP synthase</shortName>
    </alternativeName>
</protein>
<keyword evidence="6 10" id="KW-0547">Nucleotide-binding</keyword>
<feature type="transmembrane region" description="Helical" evidence="10">
    <location>
        <begin position="73"/>
        <end position="92"/>
    </location>
</feature>
<dbReference type="InterPro" id="IPR003390">
    <property type="entry name" value="DNA_integrity_scan_DisA_N"/>
</dbReference>
<keyword evidence="9 10" id="KW-0472">Membrane</keyword>
<evidence type="ECO:0000256" key="10">
    <source>
        <dbReference type="HAMAP-Rule" id="MF_01499"/>
    </source>
</evidence>
<dbReference type="InterPro" id="IPR036888">
    <property type="entry name" value="DNA_integrity_DisA_N_sf"/>
</dbReference>
<dbReference type="InterPro" id="IPR050338">
    <property type="entry name" value="DisA"/>
</dbReference>
<keyword evidence="5 10" id="KW-0548">Nucleotidyltransferase</keyword>
<accession>A0A3P7PB37</accession>
<dbReference type="EC" id="2.7.7.85" evidence="10"/>
<dbReference type="PANTHER" id="PTHR34185:SF1">
    <property type="entry name" value="DIADENYLATE CYCLASE"/>
    <property type="match status" value="1"/>
</dbReference>
<evidence type="ECO:0000313" key="13">
    <source>
        <dbReference type="Proteomes" id="UP000279029"/>
    </source>
</evidence>
<evidence type="ECO:0000256" key="4">
    <source>
        <dbReference type="ARBA" id="ARBA00022692"/>
    </source>
</evidence>
<evidence type="ECO:0000256" key="1">
    <source>
        <dbReference type="ARBA" id="ARBA00000877"/>
    </source>
</evidence>
<dbReference type="Gene3D" id="3.40.1700.10">
    <property type="entry name" value="DNA integrity scanning protein, DisA, N-terminal domain"/>
    <property type="match status" value="1"/>
</dbReference>
<evidence type="ECO:0000256" key="6">
    <source>
        <dbReference type="ARBA" id="ARBA00022741"/>
    </source>
</evidence>
<feature type="domain" description="DAC" evidence="11">
    <location>
        <begin position="93"/>
        <end position="258"/>
    </location>
</feature>
<evidence type="ECO:0000259" key="11">
    <source>
        <dbReference type="PROSITE" id="PS51794"/>
    </source>
</evidence>
<dbReference type="PROSITE" id="PS51794">
    <property type="entry name" value="DAC"/>
    <property type="match status" value="1"/>
</dbReference>
<dbReference type="InterPro" id="IPR014046">
    <property type="entry name" value="C-di-AMP_synthase"/>
</dbReference>
<dbReference type="AlphaFoldDB" id="A0A3P7PB37"/>
<dbReference type="Pfam" id="PF19293">
    <property type="entry name" value="CdaA_N"/>
    <property type="match status" value="1"/>
</dbReference>
<comment type="subunit">
    <text evidence="10">Probably a homodimer.</text>
</comment>
<keyword evidence="2 10" id="KW-1003">Cell membrane</keyword>
<dbReference type="KEGG" id="cbar:PATL70BA_1508"/>
<dbReference type="PIRSF" id="PIRSF004793">
    <property type="entry name" value="UCP004793"/>
    <property type="match status" value="1"/>
</dbReference>
<dbReference type="Proteomes" id="UP000279029">
    <property type="component" value="Chromosome"/>
</dbReference>
<evidence type="ECO:0000256" key="5">
    <source>
        <dbReference type="ARBA" id="ARBA00022695"/>
    </source>
</evidence>
<organism evidence="12 13">
    <name type="scientific">Petrocella atlantisensis</name>
    <dbReference type="NCBI Taxonomy" id="2173034"/>
    <lineage>
        <taxon>Bacteria</taxon>
        <taxon>Bacillati</taxon>
        <taxon>Bacillota</taxon>
        <taxon>Clostridia</taxon>
        <taxon>Lachnospirales</taxon>
        <taxon>Vallitaleaceae</taxon>
        <taxon>Petrocella</taxon>
    </lineage>
</organism>
<dbReference type="SUPFAM" id="SSF143597">
    <property type="entry name" value="YojJ-like"/>
    <property type="match status" value="1"/>
</dbReference>
<gene>
    <name evidence="12" type="primary">cdaA</name>
    <name evidence="10" type="synonym">dacA</name>
    <name evidence="12" type="ORF">PATL70BA_1508</name>
</gene>
<feature type="transmembrane region" description="Helical" evidence="10">
    <location>
        <begin position="48"/>
        <end position="67"/>
    </location>
</feature>
<dbReference type="InterPro" id="IPR045585">
    <property type="entry name" value="CdaA_N"/>
</dbReference>
<dbReference type="InterPro" id="IPR034701">
    <property type="entry name" value="CdaA"/>
</dbReference>
<comment type="caution">
    <text evidence="10">Lacks conserved residue(s) required for the propagation of feature annotation.</text>
</comment>
<evidence type="ECO:0000256" key="3">
    <source>
        <dbReference type="ARBA" id="ARBA00022679"/>
    </source>
</evidence>
<comment type="function">
    <text evidence="10">Catalyzes the condensation of 2 ATP molecules into cyclic di-AMP (c-di-AMP), a second messenger used to regulate differing processes in different bacteria.</text>
</comment>
<name>A0A3P7PB37_9FIRM</name>
<dbReference type="PANTHER" id="PTHR34185">
    <property type="entry name" value="DIADENYLATE CYCLASE"/>
    <property type="match status" value="1"/>
</dbReference>
<dbReference type="HAMAP" id="MF_01499">
    <property type="entry name" value="DacA"/>
    <property type="match status" value="1"/>
</dbReference>
<dbReference type="GO" id="GO:0004016">
    <property type="term" value="F:adenylate cyclase activity"/>
    <property type="evidence" value="ECO:0007669"/>
    <property type="project" value="UniProtKB-UniRule"/>
</dbReference>
<keyword evidence="3 10" id="KW-0808">Transferase</keyword>
<evidence type="ECO:0000256" key="8">
    <source>
        <dbReference type="ARBA" id="ARBA00022989"/>
    </source>
</evidence>
<dbReference type="GO" id="GO:0006171">
    <property type="term" value="P:cAMP biosynthetic process"/>
    <property type="evidence" value="ECO:0007669"/>
    <property type="project" value="InterPro"/>
</dbReference>
<keyword evidence="4 10" id="KW-0812">Transmembrane</keyword>
<evidence type="ECO:0000313" key="12">
    <source>
        <dbReference type="EMBL" id="VDN47393.1"/>
    </source>
</evidence>
<reference evidence="12 13" key="1">
    <citation type="submission" date="2018-09" db="EMBL/GenBank/DDBJ databases">
        <authorList>
            <person name="Postec A."/>
        </authorList>
    </citation>
    <scope>NUCLEOTIDE SEQUENCE [LARGE SCALE GENOMIC DNA]</scope>
    <source>
        <strain evidence="12">70B-A</strain>
    </source>
</reference>
<keyword evidence="13" id="KW-1185">Reference proteome</keyword>
<dbReference type="GO" id="GO:0106408">
    <property type="term" value="F:diadenylate cyclase activity"/>
    <property type="evidence" value="ECO:0007669"/>
    <property type="project" value="UniProtKB-EC"/>
</dbReference>
<comment type="similarity">
    <text evidence="10">Belongs to the adenylate cyclase family. DacA/CdaA subfamily.</text>
</comment>
<dbReference type="NCBIfam" id="TIGR00159">
    <property type="entry name" value="diadenylate cyclase CdaA"/>
    <property type="match status" value="1"/>
</dbReference>
<evidence type="ECO:0000256" key="7">
    <source>
        <dbReference type="ARBA" id="ARBA00022840"/>
    </source>
</evidence>
<dbReference type="EMBL" id="LR130778">
    <property type="protein sequence ID" value="VDN47393.1"/>
    <property type="molecule type" value="Genomic_DNA"/>
</dbReference>
<dbReference type="FunFam" id="3.40.1700.10:FF:000002">
    <property type="entry name" value="Diadenylate cyclase"/>
    <property type="match status" value="1"/>
</dbReference>
<dbReference type="RefSeq" id="WP_243115988.1">
    <property type="nucleotide sequence ID" value="NZ_LR130778.1"/>
</dbReference>
<sequence length="293" mass="33179">MNAFNDFFSWFGNITNQIPTIQIKDIIEILMIAFVNYQLIKWVRGTRAWVLFKGVFVILVIATIAIIFELNTIIWILSKTINVGIIAFLIIFQPELRRALESLGRRNFITDLILSEDHDRSLHMNHESAEEIVVAVEEMSKTKTGALIVVEKEVKLYDYETSGIIIDAVVTSQLIINIFEHNTPLHDGAMIVRDDRIVAATCYLPLSDNMSLSKELGTRHRAAVGISEVADCMVVVVSEETGFISLATGGNIIRNVNKEYLMNKLGGDNSKKVGFRPLKLWKGRRQNDRKNQE</sequence>
<evidence type="ECO:0000256" key="2">
    <source>
        <dbReference type="ARBA" id="ARBA00022475"/>
    </source>
</evidence>
<keyword evidence="7 10" id="KW-0067">ATP-binding</keyword>